<dbReference type="EMBL" id="JBHMEP010000002">
    <property type="protein sequence ID" value="MFB9135711.1"/>
    <property type="molecule type" value="Genomic_DNA"/>
</dbReference>
<protein>
    <submittedName>
        <fullName evidence="1">Phage major capsid protein, P2 family</fullName>
    </submittedName>
</protein>
<dbReference type="Pfam" id="PF05125">
    <property type="entry name" value="Phage_cap_P2"/>
    <property type="match status" value="1"/>
</dbReference>
<dbReference type="InterPro" id="IPR006441">
    <property type="entry name" value="Phage_P2_GpN"/>
</dbReference>
<dbReference type="RefSeq" id="WP_390192965.1">
    <property type="nucleotide sequence ID" value="NZ_JBHMEP010000002.1"/>
</dbReference>
<gene>
    <name evidence="1" type="ORF">ACFFUV_12130</name>
</gene>
<comment type="caution">
    <text evidence="1">The sequence shown here is derived from an EMBL/GenBank/DDBJ whole genome shotgun (WGS) entry which is preliminary data.</text>
</comment>
<dbReference type="NCBIfam" id="TIGR01551">
    <property type="entry name" value="major_capsid_P2"/>
    <property type="match status" value="1"/>
</dbReference>
<reference evidence="1 2" key="1">
    <citation type="submission" date="2024-09" db="EMBL/GenBank/DDBJ databases">
        <authorList>
            <person name="Sun Q."/>
            <person name="Mori K."/>
        </authorList>
    </citation>
    <scope>NUCLEOTIDE SEQUENCE [LARGE SCALE GENOMIC DNA]</scope>
    <source>
        <strain evidence="1 2">CECT 8064</strain>
    </source>
</reference>
<organism evidence="1 2">
    <name type="scientific">Vibrio olivae</name>
    <dbReference type="NCBI Taxonomy" id="1243002"/>
    <lineage>
        <taxon>Bacteria</taxon>
        <taxon>Pseudomonadati</taxon>
        <taxon>Pseudomonadota</taxon>
        <taxon>Gammaproteobacteria</taxon>
        <taxon>Vibrionales</taxon>
        <taxon>Vibrionaceae</taxon>
        <taxon>Vibrio</taxon>
    </lineage>
</organism>
<accession>A0ABV5HQ79</accession>
<name>A0ABV5HQ79_9VIBR</name>
<evidence type="ECO:0000313" key="1">
    <source>
        <dbReference type="EMBL" id="MFB9135711.1"/>
    </source>
</evidence>
<dbReference type="Proteomes" id="UP001589645">
    <property type="component" value="Unassembled WGS sequence"/>
</dbReference>
<evidence type="ECO:0000313" key="2">
    <source>
        <dbReference type="Proteomes" id="UP001589645"/>
    </source>
</evidence>
<sequence>MLNAISTKYLQEYTAATLSAAGADAGVGMFNLTPPMETKLRQAIMLSDAFLGMISLLPVQQIKGQVVDVGNDGLSTGRGDGERFSVEVGQSGNTYELVKTDSGAHILWETMTQWANSGSKGQWLKMMQSAIARRFALDMLRIGFNGTSVAAVTKPKDNPLGEDVNKGWLTIVKEKKGTQVLAKANLDATGKSADSYKNLDSLVQDLINTTIAPEHRQDPDLVVLVGSELVAAEQHRLLESAETPTEHKAAQSLAKTIAGKTAYTPPFFKPTSIWVTNVKNLQILTQEGTQWRRQKNDEDTLRYKQNHIRMEGYAVGNLNKFAAIENVTVVEPAEAEAAA</sequence>
<keyword evidence="2" id="KW-1185">Reference proteome</keyword>
<proteinExistence type="predicted"/>